<reference evidence="5 6" key="2">
    <citation type="submission" date="2018-11" db="EMBL/GenBank/DDBJ databases">
        <authorList>
            <consortium name="Pathogen Informatics"/>
        </authorList>
    </citation>
    <scope>NUCLEOTIDE SEQUENCE [LARGE SCALE GENOMIC DNA]</scope>
    <source>
        <strain evidence="5">Dakar</strain>
        <strain evidence="6">Dakar, Senegal</strain>
    </source>
</reference>
<evidence type="ECO:0000256" key="2">
    <source>
        <dbReference type="ARBA" id="ARBA00022776"/>
    </source>
</evidence>
<evidence type="ECO:0000313" key="5">
    <source>
        <dbReference type="EMBL" id="VDO80756.1"/>
    </source>
</evidence>
<dbReference type="PANTHER" id="PTHR12827:SF3">
    <property type="entry name" value="ANAPHASE-PROMOTING COMPLEX SUBUNIT 1"/>
    <property type="match status" value="1"/>
</dbReference>
<dbReference type="PANTHER" id="PTHR12827">
    <property type="entry name" value="MEIOTIC CHECKPOINT REGULATOR TSG24 FAMILY MEMBER"/>
    <property type="match status" value="1"/>
</dbReference>
<dbReference type="AlphaFoldDB" id="A0A183JKR2"/>
<reference evidence="7" key="1">
    <citation type="submission" date="2016-06" db="UniProtKB">
        <authorList>
            <consortium name="WormBaseParasite"/>
        </authorList>
    </citation>
    <scope>IDENTIFICATION</scope>
</reference>
<name>A0A183JKR2_9TREM</name>
<proteinExistence type="predicted"/>
<dbReference type="InterPro" id="IPR024990">
    <property type="entry name" value="Apc1"/>
</dbReference>
<keyword evidence="2" id="KW-0498">Mitosis</keyword>
<evidence type="ECO:0000256" key="4">
    <source>
        <dbReference type="SAM" id="MobiDB-lite"/>
    </source>
</evidence>
<dbReference type="EMBL" id="UZAK01003649">
    <property type="protein sequence ID" value="VDO80756.1"/>
    <property type="molecule type" value="Genomic_DNA"/>
</dbReference>
<dbReference type="Proteomes" id="UP000279833">
    <property type="component" value="Unassembled WGS sequence"/>
</dbReference>
<evidence type="ECO:0000313" key="7">
    <source>
        <dbReference type="WBParaSite" id="SCUD_0000329301-mRNA-1"/>
    </source>
</evidence>
<protein>
    <submittedName>
        <fullName evidence="7">Anaphase-promoting complex subunit 1</fullName>
    </submittedName>
</protein>
<evidence type="ECO:0000313" key="6">
    <source>
        <dbReference type="Proteomes" id="UP000279833"/>
    </source>
</evidence>
<feature type="region of interest" description="Disordered" evidence="4">
    <location>
        <begin position="513"/>
        <end position="535"/>
    </location>
</feature>
<keyword evidence="6" id="KW-1185">Reference proteome</keyword>
<dbReference type="GO" id="GO:0070979">
    <property type="term" value="P:protein K11-linked ubiquitination"/>
    <property type="evidence" value="ECO:0007669"/>
    <property type="project" value="TreeGrafter"/>
</dbReference>
<dbReference type="GO" id="GO:0005680">
    <property type="term" value="C:anaphase-promoting complex"/>
    <property type="evidence" value="ECO:0007669"/>
    <property type="project" value="InterPro"/>
</dbReference>
<evidence type="ECO:0000256" key="3">
    <source>
        <dbReference type="ARBA" id="ARBA00023306"/>
    </source>
</evidence>
<evidence type="ECO:0000256" key="1">
    <source>
        <dbReference type="ARBA" id="ARBA00022618"/>
    </source>
</evidence>
<keyword evidence="3" id="KW-0131">Cell cycle</keyword>
<dbReference type="GO" id="GO:0031145">
    <property type="term" value="P:anaphase-promoting complex-dependent catabolic process"/>
    <property type="evidence" value="ECO:0007669"/>
    <property type="project" value="TreeGrafter"/>
</dbReference>
<sequence>MHSFSVIDNFTLVGNYYVYECASRKRDDFPIFNDEEVKHWLQNAGPYACSYVETLLTCVTLSSNKFSHENESTGLPISAQHLALLFLSRLESSSTVFYGVLSRRLRVLPPGLSMVLRIFLSHCRLHPPPNCDPHVYSLMGRTDLAKQAHMLNHQENSIFDSVFNCSNSVSTSSEPISLCKVLSVPSSVGESSSWSIGERWSNLVLPLRDIDSLSSNVAVSSHALLYHIENNPCCQASFKDDLRLREAYRLLQSFSHIRLPRLNSEDPVSTSPNNASGSDLNARLTEARFEMHLAAAGIRVWASVIGRGMLTFGILTGSKVPTQLRVPPICLRGRAISPSSGRRVLVDLAREPLGPANTNVGANRTGTAEAIASGLDIAGGSGDRLRTTGVQSVDASNHPGNSVALAIASSLASCGAGASLRTVSLGLKRMTPSNNLLNNYASSNISTTATNSASSTASLLSTANIQQAPGVLAAKHWPDFHNGVAVGLSISPHASIDATWILYNCRAAGLTSTNNSRNNLRTNQDSTSSQDTSSPEQAGLLLGLGLNGHLNKITPYDIGEYLVRVHDLHNMAVLLGRTFIVHIVFP</sequence>
<keyword evidence="1" id="KW-0132">Cell division</keyword>
<dbReference type="GO" id="GO:0060090">
    <property type="term" value="F:molecular adaptor activity"/>
    <property type="evidence" value="ECO:0007669"/>
    <property type="project" value="TreeGrafter"/>
</dbReference>
<accession>A0A183JKR2</accession>
<gene>
    <name evidence="5" type="ORF">SCUD_LOCUS3292</name>
</gene>
<dbReference type="GO" id="GO:0051301">
    <property type="term" value="P:cell division"/>
    <property type="evidence" value="ECO:0007669"/>
    <property type="project" value="UniProtKB-KW"/>
</dbReference>
<dbReference type="GO" id="GO:0007091">
    <property type="term" value="P:metaphase/anaphase transition of mitotic cell cycle"/>
    <property type="evidence" value="ECO:0007669"/>
    <property type="project" value="TreeGrafter"/>
</dbReference>
<dbReference type="STRING" id="6186.A0A183JKR2"/>
<organism evidence="7">
    <name type="scientific">Schistosoma curassoni</name>
    <dbReference type="NCBI Taxonomy" id="6186"/>
    <lineage>
        <taxon>Eukaryota</taxon>
        <taxon>Metazoa</taxon>
        <taxon>Spiralia</taxon>
        <taxon>Lophotrochozoa</taxon>
        <taxon>Platyhelminthes</taxon>
        <taxon>Trematoda</taxon>
        <taxon>Digenea</taxon>
        <taxon>Strigeidida</taxon>
        <taxon>Schistosomatoidea</taxon>
        <taxon>Schistosomatidae</taxon>
        <taxon>Schistosoma</taxon>
    </lineage>
</organism>
<dbReference type="WBParaSite" id="SCUD_0000329301-mRNA-1">
    <property type="protein sequence ID" value="SCUD_0000329301-mRNA-1"/>
    <property type="gene ID" value="SCUD_0000329301"/>
</dbReference>